<proteinExistence type="predicted"/>
<evidence type="ECO:0008006" key="5">
    <source>
        <dbReference type="Google" id="ProtNLM"/>
    </source>
</evidence>
<name>A0AAV6UUC4_9ARAC</name>
<accession>A0AAV6UUC4</accession>
<feature type="signal peptide" evidence="2">
    <location>
        <begin position="1"/>
        <end position="24"/>
    </location>
</feature>
<evidence type="ECO:0000256" key="1">
    <source>
        <dbReference type="SAM" id="MobiDB-lite"/>
    </source>
</evidence>
<protein>
    <recommendedName>
        <fullName evidence="5">Leucine-rich repeat extensin-like protein 3</fullName>
    </recommendedName>
</protein>
<keyword evidence="4" id="KW-1185">Reference proteome</keyword>
<keyword evidence="2" id="KW-0732">Signal</keyword>
<evidence type="ECO:0000313" key="3">
    <source>
        <dbReference type="EMBL" id="KAG8187855.1"/>
    </source>
</evidence>
<evidence type="ECO:0000313" key="4">
    <source>
        <dbReference type="Proteomes" id="UP000827092"/>
    </source>
</evidence>
<feature type="compositionally biased region" description="Pro residues" evidence="1">
    <location>
        <begin position="51"/>
        <end position="114"/>
    </location>
</feature>
<dbReference type="AlphaFoldDB" id="A0AAV6UUC4"/>
<dbReference type="Proteomes" id="UP000827092">
    <property type="component" value="Unassembled WGS sequence"/>
</dbReference>
<comment type="caution">
    <text evidence="3">The sequence shown here is derived from an EMBL/GenBank/DDBJ whole genome shotgun (WGS) entry which is preliminary data.</text>
</comment>
<gene>
    <name evidence="3" type="ORF">JTE90_001229</name>
</gene>
<evidence type="ECO:0000256" key="2">
    <source>
        <dbReference type="SAM" id="SignalP"/>
    </source>
</evidence>
<feature type="chain" id="PRO_5043843273" description="Leucine-rich repeat extensin-like protein 3" evidence="2">
    <location>
        <begin position="25"/>
        <end position="145"/>
    </location>
</feature>
<organism evidence="3 4">
    <name type="scientific">Oedothorax gibbosus</name>
    <dbReference type="NCBI Taxonomy" id="931172"/>
    <lineage>
        <taxon>Eukaryota</taxon>
        <taxon>Metazoa</taxon>
        <taxon>Ecdysozoa</taxon>
        <taxon>Arthropoda</taxon>
        <taxon>Chelicerata</taxon>
        <taxon>Arachnida</taxon>
        <taxon>Araneae</taxon>
        <taxon>Araneomorphae</taxon>
        <taxon>Entelegynae</taxon>
        <taxon>Araneoidea</taxon>
        <taxon>Linyphiidae</taxon>
        <taxon>Erigoninae</taxon>
        <taxon>Oedothorax</taxon>
    </lineage>
</organism>
<sequence length="145" mass="15616">MAMSPTKLHLLFFVQISLIWTVFAVYNGPISDPTSCCCSCGCDGKIVYPNAPPEPPQVPPHPPPHKPPPPHHPPPKSLPPPPPPSPHHPSPTFLPPIFPFSTHPPPPGAPPPRGHLPMITLKGCSQHNIHVNRDKVQSSCSHSTS</sequence>
<feature type="region of interest" description="Disordered" evidence="1">
    <location>
        <begin position="51"/>
        <end position="119"/>
    </location>
</feature>
<dbReference type="EMBL" id="JAFNEN010000258">
    <property type="protein sequence ID" value="KAG8187855.1"/>
    <property type="molecule type" value="Genomic_DNA"/>
</dbReference>
<reference evidence="3 4" key="1">
    <citation type="journal article" date="2022" name="Nat. Ecol. Evol.">
        <title>A masculinizing supergene underlies an exaggerated male reproductive morph in a spider.</title>
        <authorList>
            <person name="Hendrickx F."/>
            <person name="De Corte Z."/>
            <person name="Sonet G."/>
            <person name="Van Belleghem S.M."/>
            <person name="Kostlbacher S."/>
            <person name="Vangestel C."/>
        </authorList>
    </citation>
    <scope>NUCLEOTIDE SEQUENCE [LARGE SCALE GENOMIC DNA]</scope>
    <source>
        <strain evidence="3">W744_W776</strain>
    </source>
</reference>